<evidence type="ECO:0000313" key="3">
    <source>
        <dbReference type="Proteomes" id="UP000053411"/>
    </source>
</evidence>
<dbReference type="OrthoDB" id="508139at2759"/>
<feature type="region of interest" description="Disordered" evidence="1">
    <location>
        <begin position="1"/>
        <end position="35"/>
    </location>
</feature>
<reference evidence="2 3" key="1">
    <citation type="submission" date="2015-01" db="EMBL/GenBank/DDBJ databases">
        <title>The Genome Sequence of Fonsecaea multimorphosa CBS 102226.</title>
        <authorList>
            <consortium name="The Broad Institute Genomics Platform"/>
            <person name="Cuomo C."/>
            <person name="de Hoog S."/>
            <person name="Gorbushina A."/>
            <person name="Stielow B."/>
            <person name="Teixiera M."/>
            <person name="Abouelleil A."/>
            <person name="Chapman S.B."/>
            <person name="Priest M."/>
            <person name="Young S.K."/>
            <person name="Wortman J."/>
            <person name="Nusbaum C."/>
            <person name="Birren B."/>
        </authorList>
    </citation>
    <scope>NUCLEOTIDE SEQUENCE [LARGE SCALE GENOMIC DNA]</scope>
    <source>
        <strain evidence="2 3">CBS 102226</strain>
    </source>
</reference>
<dbReference type="EMBL" id="KN848086">
    <property type="protein sequence ID" value="KIX94691.1"/>
    <property type="molecule type" value="Genomic_DNA"/>
</dbReference>
<proteinExistence type="predicted"/>
<gene>
    <name evidence="2" type="ORF">Z520_09737</name>
</gene>
<protein>
    <submittedName>
        <fullName evidence="2">Uncharacterized protein</fullName>
    </submittedName>
</protein>
<dbReference type="GeneID" id="27715483"/>
<dbReference type="RefSeq" id="XP_016628814.1">
    <property type="nucleotide sequence ID" value="XM_016780231.1"/>
</dbReference>
<dbReference type="STRING" id="1442371.A0A0D2IC20"/>
<feature type="compositionally biased region" description="Polar residues" evidence="1">
    <location>
        <begin position="19"/>
        <end position="35"/>
    </location>
</feature>
<name>A0A0D2IC20_9EURO</name>
<accession>A0A0D2IC20</accession>
<keyword evidence="3" id="KW-1185">Reference proteome</keyword>
<organism evidence="2 3">
    <name type="scientific">Fonsecaea multimorphosa CBS 102226</name>
    <dbReference type="NCBI Taxonomy" id="1442371"/>
    <lineage>
        <taxon>Eukaryota</taxon>
        <taxon>Fungi</taxon>
        <taxon>Dikarya</taxon>
        <taxon>Ascomycota</taxon>
        <taxon>Pezizomycotina</taxon>
        <taxon>Eurotiomycetes</taxon>
        <taxon>Chaetothyriomycetidae</taxon>
        <taxon>Chaetothyriales</taxon>
        <taxon>Herpotrichiellaceae</taxon>
        <taxon>Fonsecaea</taxon>
    </lineage>
</organism>
<dbReference type="VEuPathDB" id="FungiDB:Z520_09737"/>
<evidence type="ECO:0000256" key="1">
    <source>
        <dbReference type="SAM" id="MobiDB-lite"/>
    </source>
</evidence>
<dbReference type="AlphaFoldDB" id="A0A0D2IC20"/>
<sequence>MGTGKRPGDDIAIPVASKIQRSSTDAASNILTQPDQDIPVINRQLPDPPFRPLTEFHLKIRICSEKKAVRNDPKHPANGDEETSNVEYLDSKIAEYDEFSHLPWLEPMEVVMTRGDSSLDGRAEIVGFCGAKLIRRTKIRRKFYRQMSKTFDEPTLLAFDLFDRFGNLKDDYEDHAIRKGLPMWEPRLDQGDILLIEDIIIEKPYRRLGLAKKIVTALLETTKRKTKGGFAVILWPESSKDVHFQDLLTAIVGDSGNVHRPEVFDHHDSVAIAWARSLGFRRIGSSIWFGLACWRGLYIPDGDDYDPPVFKRAVQDTLPESIRAESSDRMFLKAAQQYVQQIKPDSQQWFAIDKEANTLLHLAALNSLPESVAWIMQQPASAQLMGMRNSSGNTPLEALLQKLEIVRTRSWSGTSITIVSDDFEGHTVASAKCIALLKQVKIDTEEDLEQFRYGCTCGECIDGYLSPRMRFALSLRADMLYHRLQEDMDNLSGDIWVSANESALEHLPDYCLKLLSRYRASREGCIRLCCHITDCLDVCSPPDKASIGVHVDAEKDNPICIDKFFKCGGNIEGIMFHIFEEALGDDEIFGDGFLHELDEDCLWYEEEKCRNDHEFVLVARKCGYGDMAKALKFSLRGILHHASQNDKGTKSSS</sequence>
<evidence type="ECO:0000313" key="2">
    <source>
        <dbReference type="EMBL" id="KIX94691.1"/>
    </source>
</evidence>
<dbReference type="Proteomes" id="UP000053411">
    <property type="component" value="Unassembled WGS sequence"/>
</dbReference>